<dbReference type="EMBL" id="CM023477">
    <property type="protein sequence ID" value="KAH7938502.1"/>
    <property type="molecule type" value="Genomic_DNA"/>
</dbReference>
<proteinExistence type="predicted"/>
<evidence type="ECO:0000313" key="2">
    <source>
        <dbReference type="Proteomes" id="UP000821865"/>
    </source>
</evidence>
<organism evidence="1 2">
    <name type="scientific">Dermacentor silvarum</name>
    <name type="common">Tick</name>
    <dbReference type="NCBI Taxonomy" id="543639"/>
    <lineage>
        <taxon>Eukaryota</taxon>
        <taxon>Metazoa</taxon>
        <taxon>Ecdysozoa</taxon>
        <taxon>Arthropoda</taxon>
        <taxon>Chelicerata</taxon>
        <taxon>Arachnida</taxon>
        <taxon>Acari</taxon>
        <taxon>Parasitiformes</taxon>
        <taxon>Ixodida</taxon>
        <taxon>Ixodoidea</taxon>
        <taxon>Ixodidae</taxon>
        <taxon>Rhipicephalinae</taxon>
        <taxon>Dermacentor</taxon>
    </lineage>
</organism>
<name>A0ACB8CC58_DERSI</name>
<reference evidence="1" key="1">
    <citation type="submission" date="2020-05" db="EMBL/GenBank/DDBJ databases">
        <title>Large-scale comparative analyses of tick genomes elucidate their genetic diversity and vector capacities.</title>
        <authorList>
            <person name="Jia N."/>
            <person name="Wang J."/>
            <person name="Shi W."/>
            <person name="Du L."/>
            <person name="Sun Y."/>
            <person name="Zhan W."/>
            <person name="Jiang J."/>
            <person name="Wang Q."/>
            <person name="Zhang B."/>
            <person name="Ji P."/>
            <person name="Sakyi L.B."/>
            <person name="Cui X."/>
            <person name="Yuan T."/>
            <person name="Jiang B."/>
            <person name="Yang W."/>
            <person name="Lam T.T.-Y."/>
            <person name="Chang Q."/>
            <person name="Ding S."/>
            <person name="Wang X."/>
            <person name="Zhu J."/>
            <person name="Ruan X."/>
            <person name="Zhao L."/>
            <person name="Wei J."/>
            <person name="Que T."/>
            <person name="Du C."/>
            <person name="Cheng J."/>
            <person name="Dai P."/>
            <person name="Han X."/>
            <person name="Huang E."/>
            <person name="Gao Y."/>
            <person name="Liu J."/>
            <person name="Shao H."/>
            <person name="Ye R."/>
            <person name="Li L."/>
            <person name="Wei W."/>
            <person name="Wang X."/>
            <person name="Wang C."/>
            <person name="Yang T."/>
            <person name="Huo Q."/>
            <person name="Li W."/>
            <person name="Guo W."/>
            <person name="Chen H."/>
            <person name="Zhou L."/>
            <person name="Ni X."/>
            <person name="Tian J."/>
            <person name="Zhou Y."/>
            <person name="Sheng Y."/>
            <person name="Liu T."/>
            <person name="Pan Y."/>
            <person name="Xia L."/>
            <person name="Li J."/>
            <person name="Zhao F."/>
            <person name="Cao W."/>
        </authorList>
    </citation>
    <scope>NUCLEOTIDE SEQUENCE</scope>
    <source>
        <strain evidence="1">Dsil-2018</strain>
    </source>
</reference>
<protein>
    <submittedName>
        <fullName evidence="1">Uncharacterized protein</fullName>
    </submittedName>
</protein>
<keyword evidence="2" id="KW-1185">Reference proteome</keyword>
<dbReference type="Proteomes" id="UP000821865">
    <property type="component" value="Chromosome 8"/>
</dbReference>
<sequence length="624" mass="68967">MEGQVIVVEPLFRKPRTSRRSEVSAEASLRYSRPLSKPRVSPVPARYERSCAHPYVWLKATVQPKVVLAERKKWMTLVAGRPSKKRDDLVDASAGSCFKRDPLGKRTADYARITKSVLKRRVLYVPMVASAVFLFVFIATKRATGFHDGAPVSGAARRSAVIQPVLEEIPHVEVHLRDRIYSGRVITVGNRKLHAFFGIPFAEPPLGNLRFRKPVPLRPPRAKSGPLVMVRQKRFPCPQNQPWNPPRVQSLDVNITEDCLHLNVWAPADSSRGRAVILFIHGGAFQRGGNDEAVNDGTLLCAEGDVVVVVPNYRLNAFGFLNGHVANAPGNAGLHDVVLALRWVYENIAHFGGNPGKITLAGRDAGAVLAGYVMVSPLSQGLVRRYILLDGSPFWNLPDNRGTKSVENVKLLARRLGCDRGEDVFDAVQCLAKVDLYDYVDLEDLSQFSMYPSDQDDALPFPIPAGLKSAPYAGVDVLLGNEVFVGDSLVAPFLTMSLSGVLNRSLRSFGSNFLKKFGFENGAEAMKKYDIYSAANRTVAFADMVGDFVVRCPLQFLADELARRSRRVFYYVLKSKPAWVELMDAPYDQSLLFGLPLVEPSAPPDLVALSKNVIYSWTTFAKTG</sequence>
<gene>
    <name evidence="1" type="ORF">HPB49_024731</name>
</gene>
<comment type="caution">
    <text evidence="1">The sequence shown here is derived from an EMBL/GenBank/DDBJ whole genome shotgun (WGS) entry which is preliminary data.</text>
</comment>
<evidence type="ECO:0000313" key="1">
    <source>
        <dbReference type="EMBL" id="KAH7938502.1"/>
    </source>
</evidence>
<accession>A0ACB8CC58</accession>